<proteinExistence type="predicted"/>
<dbReference type="InterPro" id="IPR037407">
    <property type="entry name" value="MLP_fam"/>
</dbReference>
<gene>
    <name evidence="2" type="primary">couY</name>
</gene>
<dbReference type="OrthoDB" id="7584480at2"/>
<dbReference type="SMART" id="SM00923">
    <property type="entry name" value="MbtH"/>
    <property type="match status" value="1"/>
</dbReference>
<reference evidence="2" key="4">
    <citation type="journal article" date="2003" name="Antimicrob. Agents Chemother.">
        <title>Resistance genes of aminocoumarin producers: two type II topoisomerase genes confer resistance against coumermycin A1 and clorobiocin.</title>
        <authorList>
            <person name="Schmutz E."/>
            <person name="Muhlenweg A."/>
            <person name="Li S.M."/>
            <person name="Heide L."/>
        </authorList>
    </citation>
    <scope>NUCLEOTIDE SEQUENCE</scope>
    <source>
        <strain evidence="2">DSM 40489</strain>
    </source>
</reference>
<dbReference type="AlphaFoldDB" id="Q9F8V3"/>
<dbReference type="GO" id="GO:0019290">
    <property type="term" value="P:siderophore biosynthetic process"/>
    <property type="evidence" value="ECO:0007669"/>
    <property type="project" value="TreeGrafter"/>
</dbReference>
<dbReference type="Pfam" id="PF03621">
    <property type="entry name" value="MbtH"/>
    <property type="match status" value="1"/>
</dbReference>
<reference evidence="2" key="2">
    <citation type="journal article" date="2000" name="Antimicrob. Agents Chemother.">
        <title>Identification of the coumermycin A(1) biosynthetic gene cluster of Streptomyces rishiriensis DSM 40489.</title>
        <authorList>
            <person name="Wang Z.X."/>
            <person name="Li S.M."/>
            <person name="Heide L."/>
        </authorList>
    </citation>
    <scope>NUCLEOTIDE SEQUENCE</scope>
    <source>
        <strain evidence="2">DSM 40489</strain>
    </source>
</reference>
<evidence type="ECO:0000313" key="2">
    <source>
        <dbReference type="EMBL" id="AAG29779.1"/>
    </source>
</evidence>
<dbReference type="PANTHER" id="PTHR38444:SF1">
    <property type="entry name" value="ENTEROBACTIN BIOSYNTHESIS PROTEIN YBDZ"/>
    <property type="match status" value="1"/>
</dbReference>
<reference evidence="2" key="1">
    <citation type="submission" date="1999-11" db="EMBL/GenBank/DDBJ databases">
        <authorList>
            <person name="Scmutz E."/>
            <person name="Muehlenweg A."/>
            <person name="Wang Z.-X."/>
            <person name="Li S.-M."/>
            <person name="Heide L."/>
        </authorList>
    </citation>
    <scope>NUCLEOTIDE SEQUENCE</scope>
    <source>
        <strain evidence="2">DSM 40489</strain>
    </source>
</reference>
<dbReference type="SUPFAM" id="SSF160582">
    <property type="entry name" value="MbtH-like"/>
    <property type="match status" value="1"/>
</dbReference>
<accession>Q9F8V3</accession>
<name>Q9F8V3_STRRH</name>
<evidence type="ECO:0000259" key="1">
    <source>
        <dbReference type="SMART" id="SM00923"/>
    </source>
</evidence>
<dbReference type="InterPro" id="IPR005153">
    <property type="entry name" value="MbtH-like_dom"/>
</dbReference>
<reference evidence="2" key="5">
    <citation type="submission" date="2011-09" db="EMBL/GenBank/DDBJ databases">
        <authorList>
            <person name="Siebenberg S."/>
            <person name="Heide L."/>
        </authorList>
    </citation>
    <scope>NUCLEOTIDE SEQUENCE</scope>
    <source>
        <strain evidence="2">DSM 40489</strain>
    </source>
</reference>
<dbReference type="EMBL" id="AF235050">
    <property type="protein sequence ID" value="AAG29779.1"/>
    <property type="molecule type" value="Genomic_DNA"/>
</dbReference>
<feature type="domain" description="MbtH-like" evidence="1">
    <location>
        <begin position="4"/>
        <end position="54"/>
    </location>
</feature>
<dbReference type="GO" id="GO:0005829">
    <property type="term" value="C:cytosol"/>
    <property type="evidence" value="ECO:0007669"/>
    <property type="project" value="TreeGrafter"/>
</dbReference>
<protein>
    <submittedName>
        <fullName evidence="2">CouY</fullName>
    </submittedName>
</protein>
<sequence length="71" mass="8079">MATNPFDDENGVYLLLVNDEGQHSLWPSFAALPKGWTVILDEASRQECLDYVNEHWTDMRPLSLQPAMGDE</sequence>
<dbReference type="Gene3D" id="3.90.820.10">
    <property type="entry name" value="Structural Genomics, Unknown Function 30-nov-00 1gh9 Mol_id"/>
    <property type="match status" value="1"/>
</dbReference>
<organism evidence="2">
    <name type="scientific">Streptomyces rishiriensis</name>
    <dbReference type="NCBI Taxonomy" id="68264"/>
    <lineage>
        <taxon>Bacteria</taxon>
        <taxon>Bacillati</taxon>
        <taxon>Actinomycetota</taxon>
        <taxon>Actinomycetes</taxon>
        <taxon>Kitasatosporales</taxon>
        <taxon>Streptomycetaceae</taxon>
        <taxon>Streptomyces</taxon>
    </lineage>
</organism>
<dbReference type="PANTHER" id="PTHR38444">
    <property type="entry name" value="ENTEROBACTIN BIOSYNTHESIS PROTEIN YBDZ"/>
    <property type="match status" value="1"/>
</dbReference>
<dbReference type="InterPro" id="IPR038020">
    <property type="entry name" value="MbtH-like_sf"/>
</dbReference>
<dbReference type="RefSeq" id="WP_109005104.1">
    <property type="nucleotide sequence ID" value="NZ_BEWA01000022.1"/>
</dbReference>
<reference evidence="2" key="3">
    <citation type="submission" date="2002-06" db="EMBL/GenBank/DDBJ databases">
        <authorList>
            <person name="Wang Z.-X."/>
            <person name="Li S.-M."/>
            <person name="Heide L."/>
        </authorList>
    </citation>
    <scope>NUCLEOTIDE SEQUENCE</scope>
    <source>
        <strain evidence="2">DSM 40489</strain>
    </source>
</reference>